<sequence length="84" mass="9671">MEHPIDMCPTLQEIESDYPKSVRAIDSCCGQGRVKAHMQLSDSDLPKIYLKVKLVIDNQLHNTSRHRSNSNNNKECQLKMTHHL</sequence>
<dbReference type="AlphaFoldDB" id="A0A371HB16"/>
<gene>
    <name evidence="2" type="ORF">CR513_16917</name>
</gene>
<accession>A0A371HB16</accession>
<protein>
    <submittedName>
        <fullName evidence="2">Uncharacterized protein</fullName>
    </submittedName>
</protein>
<organism evidence="2 3">
    <name type="scientific">Mucuna pruriens</name>
    <name type="common">Velvet bean</name>
    <name type="synonym">Dolichos pruriens</name>
    <dbReference type="NCBI Taxonomy" id="157652"/>
    <lineage>
        <taxon>Eukaryota</taxon>
        <taxon>Viridiplantae</taxon>
        <taxon>Streptophyta</taxon>
        <taxon>Embryophyta</taxon>
        <taxon>Tracheophyta</taxon>
        <taxon>Spermatophyta</taxon>
        <taxon>Magnoliopsida</taxon>
        <taxon>eudicotyledons</taxon>
        <taxon>Gunneridae</taxon>
        <taxon>Pentapetalae</taxon>
        <taxon>rosids</taxon>
        <taxon>fabids</taxon>
        <taxon>Fabales</taxon>
        <taxon>Fabaceae</taxon>
        <taxon>Papilionoideae</taxon>
        <taxon>50 kb inversion clade</taxon>
        <taxon>NPAAA clade</taxon>
        <taxon>indigoferoid/millettioid clade</taxon>
        <taxon>Phaseoleae</taxon>
        <taxon>Mucuna</taxon>
    </lineage>
</organism>
<reference evidence="2" key="1">
    <citation type="submission" date="2018-05" db="EMBL/GenBank/DDBJ databases">
        <title>Draft genome of Mucuna pruriens seed.</title>
        <authorList>
            <person name="Nnadi N.E."/>
            <person name="Vos R."/>
            <person name="Hasami M.H."/>
            <person name="Devisetty U.K."/>
            <person name="Aguiy J.C."/>
        </authorList>
    </citation>
    <scope>NUCLEOTIDE SEQUENCE [LARGE SCALE GENOMIC DNA]</scope>
    <source>
        <strain evidence="2">JCA_2017</strain>
    </source>
</reference>
<proteinExistence type="predicted"/>
<dbReference type="EMBL" id="QJKJ01003102">
    <property type="protein sequence ID" value="RDX99959.1"/>
    <property type="molecule type" value="Genomic_DNA"/>
</dbReference>
<comment type="caution">
    <text evidence="2">The sequence shown here is derived from an EMBL/GenBank/DDBJ whole genome shotgun (WGS) entry which is preliminary data.</text>
</comment>
<feature type="non-terminal residue" evidence="2">
    <location>
        <position position="1"/>
    </location>
</feature>
<dbReference type="Proteomes" id="UP000257109">
    <property type="component" value="Unassembled WGS sequence"/>
</dbReference>
<evidence type="ECO:0000313" key="3">
    <source>
        <dbReference type="Proteomes" id="UP000257109"/>
    </source>
</evidence>
<feature type="region of interest" description="Disordered" evidence="1">
    <location>
        <begin position="61"/>
        <end position="84"/>
    </location>
</feature>
<keyword evidence="3" id="KW-1185">Reference proteome</keyword>
<evidence type="ECO:0000256" key="1">
    <source>
        <dbReference type="SAM" id="MobiDB-lite"/>
    </source>
</evidence>
<evidence type="ECO:0000313" key="2">
    <source>
        <dbReference type="EMBL" id="RDX99959.1"/>
    </source>
</evidence>
<name>A0A371HB16_MUCPR</name>